<feature type="compositionally biased region" description="Basic and acidic residues" evidence="1">
    <location>
        <begin position="324"/>
        <end position="336"/>
    </location>
</feature>
<keyword evidence="2" id="KW-0472">Membrane</keyword>
<dbReference type="PANTHER" id="PTHR34116:SF2">
    <property type="entry name" value="THH1_TOM1_TOM3 DOMAIN-CONTAINING PROTEIN"/>
    <property type="match status" value="1"/>
</dbReference>
<dbReference type="OrthoDB" id="1869454at2759"/>
<reference evidence="3" key="1">
    <citation type="journal article" date="2022" name="Front. Genet.">
        <title>Chromosome-Scale Assembly of the Dendrobium nobile Genome Provides Insights Into the Molecular Mechanism of the Biosynthesis of the Medicinal Active Ingredient of Dendrobium.</title>
        <authorList>
            <person name="Xu Q."/>
            <person name="Niu S.-C."/>
            <person name="Li K.-L."/>
            <person name="Zheng P.-J."/>
            <person name="Zhang X.-J."/>
            <person name="Jia Y."/>
            <person name="Liu Y."/>
            <person name="Niu Y.-X."/>
            <person name="Yu L.-H."/>
            <person name="Chen D.-F."/>
            <person name="Zhang G.-Q."/>
        </authorList>
    </citation>
    <scope>NUCLEOTIDE SEQUENCE</scope>
    <source>
        <tissue evidence="3">Leaf</tissue>
    </source>
</reference>
<keyword evidence="2" id="KW-1133">Transmembrane helix</keyword>
<organism evidence="3 4">
    <name type="scientific">Dendrobium nobile</name>
    <name type="common">Orchid</name>
    <dbReference type="NCBI Taxonomy" id="94219"/>
    <lineage>
        <taxon>Eukaryota</taxon>
        <taxon>Viridiplantae</taxon>
        <taxon>Streptophyta</taxon>
        <taxon>Embryophyta</taxon>
        <taxon>Tracheophyta</taxon>
        <taxon>Spermatophyta</taxon>
        <taxon>Magnoliopsida</taxon>
        <taxon>Liliopsida</taxon>
        <taxon>Asparagales</taxon>
        <taxon>Orchidaceae</taxon>
        <taxon>Epidendroideae</taxon>
        <taxon>Malaxideae</taxon>
        <taxon>Dendrobiinae</taxon>
        <taxon>Dendrobium</taxon>
    </lineage>
</organism>
<evidence type="ECO:0000256" key="2">
    <source>
        <dbReference type="SAM" id="Phobius"/>
    </source>
</evidence>
<feature type="region of interest" description="Disordered" evidence="1">
    <location>
        <begin position="320"/>
        <end position="340"/>
    </location>
</feature>
<sequence length="383" mass="43722">MPTTRVATDAFGVVTIALVALTVILGLLCIYRCIYFQLQIRRRGFPQLSYFNGPWIIRIVLIIISIWWGFGEIVRLSFLRGTGRPLSSLTWQKYGCKFYLLSNLGFAEPIIFLMLGFLLHAALQKRESDSLTQRWNWKTFIYVILLCLPLFILQLVLILYNKEMHKMRKKMGKFFMTHSFSLANNMTICTYPLLSTIILGFFDLFVIAYVVYSGARMLSLVINKGLRLRVYLLALSVIVFLPLRVILLGFSVLPHVGNMAYEVLVFVAFLVFLLCNMIGICLLVYLPVADSLALREIEQSTFKTDEIPCDDYCSEGTALIHNPNHPDSRRSSDASTKRSSISFCTMRRDDLPQALNGIDERRRSIPFTPLRIACSVESSPYGE</sequence>
<dbReference type="Proteomes" id="UP000829196">
    <property type="component" value="Unassembled WGS sequence"/>
</dbReference>
<dbReference type="InterPro" id="IPR016971">
    <property type="entry name" value="UCP031277"/>
</dbReference>
<keyword evidence="4" id="KW-1185">Reference proteome</keyword>
<feature type="transmembrane region" description="Helical" evidence="2">
    <location>
        <begin position="259"/>
        <end position="286"/>
    </location>
</feature>
<dbReference type="AlphaFoldDB" id="A0A8T3BKI3"/>
<feature type="transmembrane region" description="Helical" evidence="2">
    <location>
        <begin position="140"/>
        <end position="160"/>
    </location>
</feature>
<feature type="transmembrane region" description="Helical" evidence="2">
    <location>
        <begin position="191"/>
        <end position="212"/>
    </location>
</feature>
<evidence type="ECO:0000313" key="3">
    <source>
        <dbReference type="EMBL" id="KAI0515537.1"/>
    </source>
</evidence>
<feature type="transmembrane region" description="Helical" evidence="2">
    <location>
        <begin position="232"/>
        <end position="253"/>
    </location>
</feature>
<protein>
    <submittedName>
        <fullName evidence="3">Uncharacterized protein</fullName>
    </submittedName>
</protein>
<dbReference type="EMBL" id="JAGYWB010000007">
    <property type="protein sequence ID" value="KAI0515537.1"/>
    <property type="molecule type" value="Genomic_DNA"/>
</dbReference>
<proteinExistence type="predicted"/>
<evidence type="ECO:0000256" key="1">
    <source>
        <dbReference type="SAM" id="MobiDB-lite"/>
    </source>
</evidence>
<feature type="transmembrane region" description="Helical" evidence="2">
    <location>
        <begin position="98"/>
        <end position="119"/>
    </location>
</feature>
<accession>A0A8T3BKI3</accession>
<name>A0A8T3BKI3_DENNO</name>
<evidence type="ECO:0000313" key="4">
    <source>
        <dbReference type="Proteomes" id="UP000829196"/>
    </source>
</evidence>
<comment type="caution">
    <text evidence="3">The sequence shown here is derived from an EMBL/GenBank/DDBJ whole genome shotgun (WGS) entry which is preliminary data.</text>
</comment>
<feature type="transmembrane region" description="Helical" evidence="2">
    <location>
        <begin position="55"/>
        <end position="78"/>
    </location>
</feature>
<feature type="transmembrane region" description="Helical" evidence="2">
    <location>
        <begin position="12"/>
        <end position="34"/>
    </location>
</feature>
<gene>
    <name evidence="3" type="ORF">KFK09_008202</name>
</gene>
<keyword evidence="2" id="KW-0812">Transmembrane</keyword>
<dbReference type="PIRSF" id="PIRSF031277">
    <property type="entry name" value="UCP031277"/>
    <property type="match status" value="1"/>
</dbReference>
<dbReference type="PANTHER" id="PTHR34116">
    <property type="entry name" value="PLASMINOGEN ACTIVATOR INHIBITOR"/>
    <property type="match status" value="1"/>
</dbReference>